<dbReference type="Proteomes" id="UP000700334">
    <property type="component" value="Unassembled WGS sequence"/>
</dbReference>
<name>A0A8J6DMY8_GALPY</name>
<organism evidence="1 2">
    <name type="scientific">Galemys pyrenaicus</name>
    <name type="common">Iberian desman</name>
    <name type="synonym">Pyrenean desman</name>
    <dbReference type="NCBI Taxonomy" id="202257"/>
    <lineage>
        <taxon>Eukaryota</taxon>
        <taxon>Metazoa</taxon>
        <taxon>Chordata</taxon>
        <taxon>Craniata</taxon>
        <taxon>Vertebrata</taxon>
        <taxon>Euteleostomi</taxon>
        <taxon>Mammalia</taxon>
        <taxon>Eutheria</taxon>
        <taxon>Laurasiatheria</taxon>
        <taxon>Eulipotyphla</taxon>
        <taxon>Talpidae</taxon>
        <taxon>Galemys</taxon>
    </lineage>
</organism>
<dbReference type="EMBL" id="JAGFMF010011803">
    <property type="protein sequence ID" value="KAG8512168.1"/>
    <property type="molecule type" value="Genomic_DNA"/>
</dbReference>
<sequence length="174" mass="18411">MLNPYGDASGGDRVDDSRIASRGCGEAAALLRAGSPEIGPGHILRCSGFIDENEPPGVLWPHPGSLGSYAPAALHFSWSGQWRSYEWHDLPEPGGRQSYWAWMPGKTLLEGEAGRGCCTPGTLPLSLKSPNHRAANWLGDVAGYCFPMGLCGTLLPGDQRFGNGGCDVIASADQ</sequence>
<comment type="caution">
    <text evidence="1">The sequence shown here is derived from an EMBL/GenBank/DDBJ whole genome shotgun (WGS) entry which is preliminary data.</text>
</comment>
<proteinExistence type="predicted"/>
<protein>
    <submittedName>
        <fullName evidence="1">Uncharacterized protein</fullName>
    </submittedName>
</protein>
<gene>
    <name evidence="1" type="ORF">J0S82_011298</name>
</gene>
<dbReference type="AlphaFoldDB" id="A0A8J6DMY8"/>
<evidence type="ECO:0000313" key="2">
    <source>
        <dbReference type="Proteomes" id="UP000700334"/>
    </source>
</evidence>
<accession>A0A8J6DMY8</accession>
<keyword evidence="2" id="KW-1185">Reference proteome</keyword>
<dbReference type="OrthoDB" id="9539179at2759"/>
<reference evidence="1" key="1">
    <citation type="journal article" date="2021" name="Evol. Appl.">
        <title>The genome of the Pyrenean desman and the effects of bottlenecks and inbreeding on the genomic landscape of an endangered species.</title>
        <authorList>
            <person name="Escoda L."/>
            <person name="Castresana J."/>
        </authorList>
    </citation>
    <scope>NUCLEOTIDE SEQUENCE</scope>
    <source>
        <strain evidence="1">IBE-C5619</strain>
    </source>
</reference>
<evidence type="ECO:0000313" key="1">
    <source>
        <dbReference type="EMBL" id="KAG8512168.1"/>
    </source>
</evidence>